<proteinExistence type="inferred from homology"/>
<evidence type="ECO:0000313" key="3">
    <source>
        <dbReference type="EMBL" id="SHE32783.1"/>
    </source>
</evidence>
<comment type="similarity">
    <text evidence="1">Belongs to the IMPACT family.</text>
</comment>
<dbReference type="OrthoDB" id="9813771at2"/>
<dbReference type="STRING" id="1155689.SAMN05444278_101210"/>
<dbReference type="AlphaFoldDB" id="A0A1M4SKL4"/>
<dbReference type="RefSeq" id="WP_073190806.1">
    <property type="nucleotide sequence ID" value="NZ_FQTW01000001.1"/>
</dbReference>
<dbReference type="EMBL" id="FQTW01000001">
    <property type="protein sequence ID" value="SHE32783.1"/>
    <property type="molecule type" value="Genomic_DNA"/>
</dbReference>
<dbReference type="InterPro" id="IPR036956">
    <property type="entry name" value="Impact_N_sf"/>
</dbReference>
<evidence type="ECO:0000313" key="4">
    <source>
        <dbReference type="Proteomes" id="UP000184462"/>
    </source>
</evidence>
<dbReference type="PANTHER" id="PTHR16301:SF20">
    <property type="entry name" value="IMPACT FAMILY MEMBER YIGZ"/>
    <property type="match status" value="1"/>
</dbReference>
<reference evidence="3 4" key="1">
    <citation type="submission" date="2016-11" db="EMBL/GenBank/DDBJ databases">
        <authorList>
            <person name="Jaros S."/>
            <person name="Januszkiewicz K."/>
            <person name="Wedrychowicz H."/>
        </authorList>
    </citation>
    <scope>NUCLEOTIDE SEQUENCE [LARGE SCALE GENOMIC DNA]</scope>
    <source>
        <strain evidence="3 4">DSM 25661</strain>
    </source>
</reference>
<organism evidence="3 4">
    <name type="scientific">Psychroflexus salarius</name>
    <dbReference type="NCBI Taxonomy" id="1155689"/>
    <lineage>
        <taxon>Bacteria</taxon>
        <taxon>Pseudomonadati</taxon>
        <taxon>Bacteroidota</taxon>
        <taxon>Flavobacteriia</taxon>
        <taxon>Flavobacteriales</taxon>
        <taxon>Flavobacteriaceae</taxon>
        <taxon>Psychroflexus</taxon>
    </lineage>
</organism>
<dbReference type="Proteomes" id="UP000184462">
    <property type="component" value="Unassembled WGS sequence"/>
</dbReference>
<keyword evidence="4" id="KW-1185">Reference proteome</keyword>
<feature type="domain" description="Impact N-terminal" evidence="2">
    <location>
        <begin position="21"/>
        <end position="126"/>
    </location>
</feature>
<protein>
    <submittedName>
        <fullName evidence="3">Uncharacterized protein, YigZ family</fullName>
    </submittedName>
</protein>
<dbReference type="Pfam" id="PF01205">
    <property type="entry name" value="Impact_N"/>
    <property type="match status" value="1"/>
</dbReference>
<sequence>MTEDTYKTILKPGQETLYKVKGSKFFGYAFPVETEEDVQQAIEQLKKKHHKARHFCYAWQLGKHYEHYRANDDGEPSNSAGMPIYGQLQNFNLTNILVVSVRYFGGTKLGVGGLISAYKTSAQLAIEASEIKVKRITKVFYVNCEYDMMDVAIRLANDLNAEIIHQNLELDCNYTIEVRLDDYDRVFENFKSTYGLHVREKKEKK</sequence>
<dbReference type="GO" id="GO:0005737">
    <property type="term" value="C:cytoplasm"/>
    <property type="evidence" value="ECO:0007669"/>
    <property type="project" value="TreeGrafter"/>
</dbReference>
<evidence type="ECO:0000259" key="2">
    <source>
        <dbReference type="Pfam" id="PF01205"/>
    </source>
</evidence>
<dbReference type="SUPFAM" id="SSF54211">
    <property type="entry name" value="Ribosomal protein S5 domain 2-like"/>
    <property type="match status" value="1"/>
</dbReference>
<dbReference type="Gene3D" id="3.30.230.30">
    <property type="entry name" value="Impact, N-terminal domain"/>
    <property type="match status" value="1"/>
</dbReference>
<evidence type="ECO:0000256" key="1">
    <source>
        <dbReference type="ARBA" id="ARBA00007665"/>
    </source>
</evidence>
<name>A0A1M4SKL4_9FLAO</name>
<dbReference type="InterPro" id="IPR020568">
    <property type="entry name" value="Ribosomal_Su5_D2-typ_SF"/>
</dbReference>
<gene>
    <name evidence="3" type="ORF">SAMN05444278_101210</name>
</gene>
<dbReference type="PANTHER" id="PTHR16301">
    <property type="entry name" value="IMPACT-RELATED"/>
    <property type="match status" value="1"/>
</dbReference>
<accession>A0A1M4SKL4</accession>
<dbReference type="InterPro" id="IPR001498">
    <property type="entry name" value="Impact_N"/>
</dbReference>
<dbReference type="InterPro" id="IPR023582">
    <property type="entry name" value="Impact"/>
</dbReference>
<dbReference type="GO" id="GO:0006446">
    <property type="term" value="P:regulation of translational initiation"/>
    <property type="evidence" value="ECO:0007669"/>
    <property type="project" value="TreeGrafter"/>
</dbReference>